<feature type="transmembrane region" description="Helical" evidence="7">
    <location>
        <begin position="422"/>
        <end position="442"/>
    </location>
</feature>
<dbReference type="EMBL" id="JBEUKS010000001">
    <property type="protein sequence ID" value="MFC1437193.1"/>
    <property type="molecule type" value="Genomic_DNA"/>
</dbReference>
<dbReference type="InterPro" id="IPR011701">
    <property type="entry name" value="MFS"/>
</dbReference>
<feature type="transmembrane region" description="Helical" evidence="7">
    <location>
        <begin position="104"/>
        <end position="123"/>
    </location>
</feature>
<keyword evidence="5 7" id="KW-0472">Membrane</keyword>
<evidence type="ECO:0000256" key="1">
    <source>
        <dbReference type="ARBA" id="ARBA00004429"/>
    </source>
</evidence>
<keyword evidence="2" id="KW-0813">Transport</keyword>
<evidence type="ECO:0000259" key="8">
    <source>
        <dbReference type="PROSITE" id="PS50850"/>
    </source>
</evidence>
<dbReference type="Proteomes" id="UP001592581">
    <property type="component" value="Unassembled WGS sequence"/>
</dbReference>
<dbReference type="InterPro" id="IPR020846">
    <property type="entry name" value="MFS_dom"/>
</dbReference>
<keyword evidence="10" id="KW-1185">Reference proteome</keyword>
<feature type="transmembrane region" description="Helical" evidence="7">
    <location>
        <begin position="72"/>
        <end position="92"/>
    </location>
</feature>
<dbReference type="SUPFAM" id="SSF103473">
    <property type="entry name" value="MFS general substrate transporter"/>
    <property type="match status" value="1"/>
</dbReference>
<feature type="transmembrane region" description="Helical" evidence="7">
    <location>
        <begin position="508"/>
        <end position="528"/>
    </location>
</feature>
<comment type="subcellular location">
    <subcellularLocation>
        <location evidence="1">Cell inner membrane</location>
        <topology evidence="1">Multi-pass membrane protein</topology>
    </subcellularLocation>
</comment>
<keyword evidence="4 7" id="KW-1133">Transmembrane helix</keyword>
<feature type="domain" description="Major facilitator superfamily (MFS) profile" evidence="8">
    <location>
        <begin position="36"/>
        <end position="532"/>
    </location>
</feature>
<protein>
    <submittedName>
        <fullName evidence="9">MFS transporter</fullName>
    </submittedName>
</protein>
<feature type="region of interest" description="Disordered" evidence="6">
    <location>
        <begin position="1"/>
        <end position="27"/>
    </location>
</feature>
<dbReference type="PANTHER" id="PTHR23501:SF191">
    <property type="entry name" value="VACUOLAR BASIC AMINO ACID TRANSPORTER 4"/>
    <property type="match status" value="1"/>
</dbReference>
<keyword evidence="3 7" id="KW-0812">Transmembrane</keyword>
<feature type="transmembrane region" description="Helical" evidence="7">
    <location>
        <begin position="192"/>
        <end position="212"/>
    </location>
</feature>
<feature type="transmembrane region" description="Helical" evidence="7">
    <location>
        <begin position="254"/>
        <end position="271"/>
    </location>
</feature>
<evidence type="ECO:0000256" key="4">
    <source>
        <dbReference type="ARBA" id="ARBA00022989"/>
    </source>
</evidence>
<dbReference type="Gene3D" id="1.20.1250.20">
    <property type="entry name" value="MFS general substrate transporter like domains"/>
    <property type="match status" value="2"/>
</dbReference>
<dbReference type="Pfam" id="PF07690">
    <property type="entry name" value="MFS_1"/>
    <property type="match status" value="2"/>
</dbReference>
<evidence type="ECO:0000256" key="3">
    <source>
        <dbReference type="ARBA" id="ARBA00022692"/>
    </source>
</evidence>
<organism evidence="9 10">
    <name type="scientific">Streptacidiphilus jeojiensis</name>
    <dbReference type="NCBI Taxonomy" id="3229225"/>
    <lineage>
        <taxon>Bacteria</taxon>
        <taxon>Bacillati</taxon>
        <taxon>Actinomycetota</taxon>
        <taxon>Actinomycetes</taxon>
        <taxon>Kitasatosporales</taxon>
        <taxon>Streptomycetaceae</taxon>
        <taxon>Streptacidiphilus</taxon>
    </lineage>
</organism>
<feature type="transmembrane region" description="Helical" evidence="7">
    <location>
        <begin position="454"/>
        <end position="478"/>
    </location>
</feature>
<feature type="transmembrane region" description="Helical" evidence="7">
    <location>
        <begin position="291"/>
        <end position="315"/>
    </location>
</feature>
<gene>
    <name evidence="9" type="ORF">ABUW04_02895</name>
</gene>
<feature type="transmembrane region" description="Helical" evidence="7">
    <location>
        <begin position="224"/>
        <end position="242"/>
    </location>
</feature>
<dbReference type="PANTHER" id="PTHR23501">
    <property type="entry name" value="MAJOR FACILITATOR SUPERFAMILY"/>
    <property type="match status" value="1"/>
</dbReference>
<feature type="transmembrane region" description="Helical" evidence="7">
    <location>
        <begin position="363"/>
        <end position="386"/>
    </location>
</feature>
<dbReference type="InterPro" id="IPR036259">
    <property type="entry name" value="MFS_trans_sf"/>
</dbReference>
<feature type="transmembrane region" description="Helical" evidence="7">
    <location>
        <begin position="160"/>
        <end position="180"/>
    </location>
</feature>
<feature type="transmembrane region" description="Helical" evidence="7">
    <location>
        <begin position="393"/>
        <end position="410"/>
    </location>
</feature>
<dbReference type="PROSITE" id="PS50850">
    <property type="entry name" value="MFS"/>
    <property type="match status" value="1"/>
</dbReference>
<evidence type="ECO:0000256" key="2">
    <source>
        <dbReference type="ARBA" id="ARBA00022448"/>
    </source>
</evidence>
<dbReference type="RefSeq" id="WP_380562360.1">
    <property type="nucleotide sequence ID" value="NZ_JBEUKS010000001.1"/>
</dbReference>
<name>A0ABV6XG08_9ACTN</name>
<feature type="transmembrane region" description="Helical" evidence="7">
    <location>
        <begin position="129"/>
        <end position="148"/>
    </location>
</feature>
<evidence type="ECO:0000256" key="6">
    <source>
        <dbReference type="SAM" id="MobiDB-lite"/>
    </source>
</evidence>
<feature type="transmembrane region" description="Helical" evidence="7">
    <location>
        <begin position="35"/>
        <end position="60"/>
    </location>
</feature>
<evidence type="ECO:0000313" key="10">
    <source>
        <dbReference type="Proteomes" id="UP001592581"/>
    </source>
</evidence>
<evidence type="ECO:0000256" key="5">
    <source>
        <dbReference type="ARBA" id="ARBA00023136"/>
    </source>
</evidence>
<sequence>MTEQTIPPAPQADGLGSRDPSEDAGRLDGASTGRLVLVLIALVTLSEIIPLQNLMIGVAIPKIATGFPQAGAAITWAGTIMGVVGGATIALVGKLGDVWGKKRVVALATLLFLVGTLICALTDNWALFLTGRGIGALASGIAAVEYGLVRDLMPRRWIPICVAVLGTGFGLSAVAGPLIVGALTDHYSWRSIFWFMLVYTCVALALFLAAVPESPLRLRSRLDTPGALLFGAGIGLSLIYLSEGSSWGWGTMSNLGYLIAGLACLAAFLLWERRTEQPMMELRLLRAPKVLFLMLISLLATGVLSVMSLVVPYMFETPKAAVLDNQLLAGVAAQAHTTVAAVAPLVHFEGDISYAAGFSILQLAVHVSIWTSVFGMVFGPIGGYLARRIGTRLPLIISLVAFVVAAALWVEWHKTWQQQISIGLAFGLAFGFFFASAPNLLMDTVPAQRQGVSSGMFAVFGSIGTAVTTALFTAIVAAHPYRMVITQPTGATTTTDIPQVYDNSAYSLVYLLLGVVPAALALILALALRTGRTPARGGTAVEQ</sequence>
<comment type="caution">
    <text evidence="9">The sequence shown here is derived from an EMBL/GenBank/DDBJ whole genome shotgun (WGS) entry which is preliminary data.</text>
</comment>
<reference evidence="9 10" key="1">
    <citation type="submission" date="2024-06" db="EMBL/GenBank/DDBJ databases">
        <authorList>
            <person name="Lee S.D."/>
        </authorList>
    </citation>
    <scope>NUCLEOTIDE SEQUENCE [LARGE SCALE GENOMIC DNA]</scope>
    <source>
        <strain evidence="9 10">N1-10</strain>
    </source>
</reference>
<evidence type="ECO:0000256" key="7">
    <source>
        <dbReference type="SAM" id="Phobius"/>
    </source>
</evidence>
<evidence type="ECO:0000313" key="9">
    <source>
        <dbReference type="EMBL" id="MFC1437193.1"/>
    </source>
</evidence>
<proteinExistence type="predicted"/>
<accession>A0ABV6XG08</accession>